<comment type="caution">
    <text evidence="11">The sequence shown here is derived from an EMBL/GenBank/DDBJ whole genome shotgun (WGS) entry which is preliminary data.</text>
</comment>
<dbReference type="EMBL" id="JACETL010000001">
    <property type="protein sequence ID" value="MBA4692185.1"/>
    <property type="molecule type" value="Genomic_DNA"/>
</dbReference>
<dbReference type="GO" id="GO:0008893">
    <property type="term" value="F:guanosine-3',5'-bis(diphosphate) 3'-diphosphatase activity"/>
    <property type="evidence" value="ECO:0007669"/>
    <property type="project" value="UniProtKB-EC"/>
</dbReference>
<evidence type="ECO:0000259" key="10">
    <source>
        <dbReference type="PROSITE" id="PS51831"/>
    </source>
</evidence>
<comment type="function">
    <text evidence="8">Modifies, by uridylylation and deuridylylation, the PII regulatory proteins (GlnB and homologs), in response to the nitrogen status of the cell that GlnD senses through the glutamine level. Under low glutamine levels, catalyzes the conversion of the PII proteins and UTP to PII-UMP and PPi, while under higher glutamine levels, GlnD hydrolyzes PII-UMP to PII and UMP (deuridylylation). Thus, controls uridylylation state and activity of the PII proteins, and plays an important role in the regulation of nitrogen metabolism.</text>
</comment>
<dbReference type="SUPFAM" id="SSF109604">
    <property type="entry name" value="HD-domain/PDEase-like"/>
    <property type="match status" value="1"/>
</dbReference>
<name>A0A838Y029_9GAMM</name>
<comment type="cofactor">
    <cofactor evidence="8">
        <name>Mg(2+)</name>
        <dbReference type="ChEBI" id="CHEBI:18420"/>
    </cofactor>
</comment>
<evidence type="ECO:0000256" key="2">
    <source>
        <dbReference type="ARBA" id="ARBA00022695"/>
    </source>
</evidence>
<keyword evidence="4 8" id="KW-0378">Hydrolase</keyword>
<evidence type="ECO:0000256" key="1">
    <source>
        <dbReference type="ARBA" id="ARBA00022679"/>
    </source>
</evidence>
<dbReference type="CDD" id="cd04900">
    <property type="entry name" value="ACT_UUR-like_1"/>
    <property type="match status" value="1"/>
</dbReference>
<dbReference type="InterPro" id="IPR045865">
    <property type="entry name" value="ACT-like_dom_sf"/>
</dbReference>
<keyword evidence="2 8" id="KW-0548">Nucleotidyltransferase</keyword>
<keyword evidence="1 8" id="KW-0808">Transferase</keyword>
<gene>
    <name evidence="8 11" type="primary">glnD</name>
    <name evidence="11" type="ORF">H2072_00380</name>
</gene>
<comment type="catalytic activity">
    <reaction evidence="7">
        <text>guanosine 3',5'-bis(diphosphate) + H2O = GDP + diphosphate + H(+)</text>
        <dbReference type="Rhea" id="RHEA:14253"/>
        <dbReference type="ChEBI" id="CHEBI:15377"/>
        <dbReference type="ChEBI" id="CHEBI:15378"/>
        <dbReference type="ChEBI" id="CHEBI:33019"/>
        <dbReference type="ChEBI" id="CHEBI:58189"/>
        <dbReference type="ChEBI" id="CHEBI:77828"/>
        <dbReference type="EC" id="3.1.7.2"/>
    </reaction>
</comment>
<dbReference type="InterPro" id="IPR013546">
    <property type="entry name" value="PII_UdlTrfase/GS_AdlTrfase"/>
</dbReference>
<sequence>MIDSLEKINLDFDENYQAIFNAPKLTQKYLNKRSDKFDQIIINEFKTRKLEDDFAIVALGGYGRQELFPSSDIDLSIIQLSKKSKKIEDVKIFIGWLWTLNVKIGHSVRTFKDINKITKSDLKEFTSYLSHRVIYCKEDKISQLSLNLKKISNNWNKTKFFKAKKIEQYGRHQSFNSTEFSLEPDLKESPGCLRDFQTALWILEHCFEIYKLEDCVKTKLFKKVEIAGVKKSYSYIKFLRYILNLNSKSNRISFENQLLLAKKSKLKSSKKSSAVEKFMRAFFLHASNLSDFNEFVFQAYEDQLSIFKKTYSTHYYIFKDRLGISDRIDLVKNPEFILESFIKVGKLKKINGLDFKSIKKIQSSLLKIDPKYFLSPQAGQQFIEILKSTTNLSTNIKKLKQLGILRLLIPEFGEIEGQMQFDMFHIYTVDEHTFKVVRNMRQMQIGKIDQTLEIEHELINKLPKIELLYLAGIFHDLGKGKGGDHSEIGEKIVNRFCNRLNFSSHDTELLCWLVKNHLLMSSMSQKSDVHDPETTKQFIKNVDSIEKLNYIYMLTINDIRGTNPNLWNSWKHDLLKQLFMSSRKKLNFEEMQSSQFIINERKSKSVESISEKENLLLEKVWGQLSDTYFSKYQVKQLTDQAKTIADSEGKTSIFIKTRKNLIEIFIFTPNQPGLFFKTVQSFEQLSIETIDSDIHTTDDGLYALNTFICKHKILGGNLIQRDIQNIKKKIASVITSQSNKSFTKVRSKNKKIFQYRTKVNITNNNEKNRTNITLETLDKPNLLSKVAKIFLDQGVSIDSARITTLGEKVEDNFTVIDEKTKLALSKNKAQLLQNKFKSL</sequence>
<dbReference type="GO" id="GO:0006808">
    <property type="term" value="P:regulation of nitrogen utilization"/>
    <property type="evidence" value="ECO:0007669"/>
    <property type="project" value="UniProtKB-UniRule"/>
</dbReference>
<dbReference type="PROSITE" id="PS51831">
    <property type="entry name" value="HD"/>
    <property type="match status" value="1"/>
</dbReference>
<dbReference type="Proteomes" id="UP000551848">
    <property type="component" value="Unassembled WGS sequence"/>
</dbReference>
<dbReference type="AlphaFoldDB" id="A0A838Y029"/>
<keyword evidence="5 8" id="KW-0460">Magnesium</keyword>
<feature type="domain" description="ACT" evidence="9">
    <location>
        <begin position="663"/>
        <end position="744"/>
    </location>
</feature>
<comment type="catalytic activity">
    <reaction evidence="8">
        <text>[protein-PII]-uridylyl-L-tyrosine + H2O = [protein-PII]-L-tyrosine + UMP + H(+)</text>
        <dbReference type="Rhea" id="RHEA:48600"/>
        <dbReference type="Rhea" id="RHEA-COMP:12147"/>
        <dbReference type="Rhea" id="RHEA-COMP:12148"/>
        <dbReference type="ChEBI" id="CHEBI:15377"/>
        <dbReference type="ChEBI" id="CHEBI:15378"/>
        <dbReference type="ChEBI" id="CHEBI:46858"/>
        <dbReference type="ChEBI" id="CHEBI:57865"/>
        <dbReference type="ChEBI" id="CHEBI:90602"/>
    </reaction>
</comment>
<dbReference type="EC" id="2.7.7.59" evidence="8"/>
<dbReference type="PANTHER" id="PTHR47320:SF1">
    <property type="entry name" value="BIFUNCTIONAL URIDYLYLTRANSFERASE_URIDYLYL-REMOVING ENZYME"/>
    <property type="match status" value="1"/>
</dbReference>
<dbReference type="InterPro" id="IPR003607">
    <property type="entry name" value="HD/PDEase_dom"/>
</dbReference>
<dbReference type="PANTHER" id="PTHR47320">
    <property type="entry name" value="BIFUNCTIONAL URIDYLYLTRANSFERASE/URIDYLYL-REMOVING ENZYME"/>
    <property type="match status" value="1"/>
</dbReference>
<evidence type="ECO:0000256" key="7">
    <source>
        <dbReference type="ARBA" id="ARBA00047968"/>
    </source>
</evidence>
<comment type="catalytic activity">
    <reaction evidence="8">
        <text>[protein-PII]-L-tyrosine + UTP = [protein-PII]-uridylyl-L-tyrosine + diphosphate</text>
        <dbReference type="Rhea" id="RHEA:13673"/>
        <dbReference type="Rhea" id="RHEA-COMP:12147"/>
        <dbReference type="Rhea" id="RHEA-COMP:12148"/>
        <dbReference type="ChEBI" id="CHEBI:33019"/>
        <dbReference type="ChEBI" id="CHEBI:46398"/>
        <dbReference type="ChEBI" id="CHEBI:46858"/>
        <dbReference type="ChEBI" id="CHEBI:90602"/>
        <dbReference type="EC" id="2.7.7.59"/>
    </reaction>
</comment>
<evidence type="ECO:0000259" key="9">
    <source>
        <dbReference type="PROSITE" id="PS51671"/>
    </source>
</evidence>
<dbReference type="EC" id="3.1.4.-" evidence="8"/>
<evidence type="ECO:0000256" key="3">
    <source>
        <dbReference type="ARBA" id="ARBA00022737"/>
    </source>
</evidence>
<feature type="region of interest" description="Uridylyltransferase" evidence="8">
    <location>
        <begin position="1"/>
        <end position="312"/>
    </location>
</feature>
<dbReference type="SMART" id="SM00471">
    <property type="entry name" value="HDc"/>
    <property type="match status" value="1"/>
</dbReference>
<feature type="domain" description="ACT" evidence="9">
    <location>
        <begin position="771"/>
        <end position="839"/>
    </location>
</feature>
<dbReference type="InterPro" id="IPR002912">
    <property type="entry name" value="ACT_dom"/>
</dbReference>
<keyword evidence="3" id="KW-0677">Repeat</keyword>
<comment type="domain">
    <text evidence="8">Has four distinct domains: an N-terminal nucleotidyltransferase (NT) domain responsible for UTase activity, a central HD domain that encodes UR activity, and two C-terminal ACT domains that seem to have a role in glutamine sensing.</text>
</comment>
<proteinExistence type="inferred from homology"/>
<dbReference type="Pfam" id="PF01966">
    <property type="entry name" value="HD"/>
    <property type="match status" value="1"/>
</dbReference>
<dbReference type="PIRSF" id="PIRSF006288">
    <property type="entry name" value="PII_uridyltransf"/>
    <property type="match status" value="1"/>
</dbReference>
<dbReference type="GO" id="GO:0008773">
    <property type="term" value="F:[protein-PII] uridylyltransferase activity"/>
    <property type="evidence" value="ECO:0007669"/>
    <property type="project" value="UniProtKB-UniRule"/>
</dbReference>
<dbReference type="SUPFAM" id="SSF81301">
    <property type="entry name" value="Nucleotidyltransferase"/>
    <property type="match status" value="1"/>
</dbReference>
<dbReference type="SUPFAM" id="SSF55021">
    <property type="entry name" value="ACT-like"/>
    <property type="match status" value="1"/>
</dbReference>
<comment type="caution">
    <text evidence="8">Lacks conserved residue(s) required for the propagation of feature annotation.</text>
</comment>
<evidence type="ECO:0000256" key="6">
    <source>
        <dbReference type="ARBA" id="ARBA00023268"/>
    </source>
</evidence>
<protein>
    <recommendedName>
        <fullName evidence="8">Bifunctional uridylyltransferase/uridylyl-removing enzyme</fullName>
        <shortName evidence="8">UTase/UR</shortName>
    </recommendedName>
    <alternativeName>
        <fullName evidence="8">Bifunctional [protein-PII] modification enzyme</fullName>
    </alternativeName>
    <alternativeName>
        <fullName evidence="8">Bifunctional nitrogen sensor protein</fullName>
    </alternativeName>
    <domain>
        <recommendedName>
            <fullName evidence="8">[Protein-PII] uridylyltransferase</fullName>
            <shortName evidence="8">PII uridylyltransferase</shortName>
            <shortName evidence="8">UTase</shortName>
            <ecNumber evidence="8">2.7.7.59</ecNumber>
        </recommendedName>
    </domain>
    <domain>
        <recommendedName>
            <fullName evidence="8">[Protein-PII]-UMP uridylyl-removing enzyme</fullName>
            <shortName evidence="8">UR</shortName>
            <ecNumber evidence="8">3.1.4.-</ecNumber>
        </recommendedName>
    </domain>
</protein>
<dbReference type="Gene3D" id="1.10.3090.10">
    <property type="entry name" value="cca-adding enzyme, domain 2"/>
    <property type="match status" value="1"/>
</dbReference>
<dbReference type="InterPro" id="IPR043519">
    <property type="entry name" value="NT_sf"/>
</dbReference>
<dbReference type="PROSITE" id="PS51671">
    <property type="entry name" value="ACT"/>
    <property type="match status" value="2"/>
</dbReference>
<evidence type="ECO:0000256" key="8">
    <source>
        <dbReference type="HAMAP-Rule" id="MF_00277"/>
    </source>
</evidence>
<accession>A0A838Y029</accession>
<reference evidence="11 12" key="1">
    <citation type="submission" date="2020-06" db="EMBL/GenBank/DDBJ databases">
        <title>Dysbiosis in marine aquaculture revealed through microbiome analysis: reverse ecology for environmental sustainability.</title>
        <authorList>
            <person name="Haro-Moreno J.M."/>
            <person name="Coutinho F.H."/>
            <person name="Zaragoza-Solas A."/>
            <person name="Picazo A."/>
            <person name="Almagro-Moreno S."/>
            <person name="Lopez-Perez M."/>
        </authorList>
    </citation>
    <scope>NUCLEOTIDE SEQUENCE [LARGE SCALE GENOMIC DNA]</scope>
    <source>
        <strain evidence="11">MCMED-G41</strain>
    </source>
</reference>
<organism evidence="11 12">
    <name type="scientific">SAR86 cluster bacterium</name>
    <dbReference type="NCBI Taxonomy" id="2030880"/>
    <lineage>
        <taxon>Bacteria</taxon>
        <taxon>Pseudomonadati</taxon>
        <taxon>Pseudomonadota</taxon>
        <taxon>Gammaproteobacteria</taxon>
        <taxon>SAR86 cluster</taxon>
    </lineage>
</organism>
<keyword evidence="6 8" id="KW-0511">Multifunctional enzyme</keyword>
<dbReference type="HAMAP" id="MF_00277">
    <property type="entry name" value="PII_uridylyl_transf"/>
    <property type="match status" value="1"/>
</dbReference>
<dbReference type="NCBIfam" id="TIGR01693">
    <property type="entry name" value="UTase_glnD"/>
    <property type="match status" value="1"/>
</dbReference>
<evidence type="ECO:0000256" key="5">
    <source>
        <dbReference type="ARBA" id="ARBA00022842"/>
    </source>
</evidence>
<evidence type="ECO:0000313" key="12">
    <source>
        <dbReference type="Proteomes" id="UP000551848"/>
    </source>
</evidence>
<dbReference type="Pfam" id="PF08335">
    <property type="entry name" value="GlnD_UR_UTase"/>
    <property type="match status" value="1"/>
</dbReference>
<feature type="domain" description="HD" evidence="10">
    <location>
        <begin position="429"/>
        <end position="551"/>
    </location>
</feature>
<comment type="similarity">
    <text evidence="8">Belongs to the GlnD family.</text>
</comment>
<comment type="activity regulation">
    <text evidence="8">Uridylyltransferase (UTase) activity is inhibited by glutamine, while glutamine activates uridylyl-removing (UR) activity.</text>
</comment>
<dbReference type="GO" id="GO:0008081">
    <property type="term" value="F:phosphoric diester hydrolase activity"/>
    <property type="evidence" value="ECO:0007669"/>
    <property type="project" value="UniProtKB-UniRule"/>
</dbReference>
<evidence type="ECO:0000256" key="4">
    <source>
        <dbReference type="ARBA" id="ARBA00022801"/>
    </source>
</evidence>
<dbReference type="InterPro" id="IPR006674">
    <property type="entry name" value="HD_domain"/>
</dbReference>
<dbReference type="CDD" id="cd00077">
    <property type="entry name" value="HDc"/>
    <property type="match status" value="1"/>
</dbReference>
<dbReference type="InterPro" id="IPR010043">
    <property type="entry name" value="UTase/UR"/>
</dbReference>
<evidence type="ECO:0000313" key="11">
    <source>
        <dbReference type="EMBL" id="MBA4692185.1"/>
    </source>
</evidence>